<dbReference type="Proteomes" id="UP000708148">
    <property type="component" value="Unassembled WGS sequence"/>
</dbReference>
<sequence length="425" mass="47882">MRREGYRSRVWWTLRARWRGTDLSRDVAVQACCGMSDSISGSMRWSRRRLLTEVQTISQALKDILAQQNRECSRDGHVPRIGILLGQTLECVAGILGSMAAGAAFVPLSSSWPLSRLQYIAKDADLDAVLCTGATTKQSLVESLNCSIVEYPHSASAQQHLDIDESAHAQGADRDYCFLPFSYILYTSGSTGQPKGVVGTEVGVLNRCEWFESLFSLGDNDAVAWRTPTSFVDSLWEIFGPLFVGAKVVNIPSNMTPNKFVQCLAECRITHLVGTPSLLISWMEAFAELKNRGIVLWLRYLISSGETLRVDLLCSLRKVLPDDCKIFNIYGNLCHIALCFYPLLLHCLERVAYCVFADCRRGHLSQFCFDTFKNCCRFVPDPVVWVLKVYFSFSTFPPCKFWFLKLSNCNMWCTVADCRHNRDCS</sequence>
<feature type="domain" description="AMP-dependent synthetase/ligase" evidence="1">
    <location>
        <begin position="79"/>
        <end position="331"/>
    </location>
</feature>
<evidence type="ECO:0000313" key="3">
    <source>
        <dbReference type="Proteomes" id="UP000708148"/>
    </source>
</evidence>
<dbReference type="InterPro" id="IPR020845">
    <property type="entry name" value="AMP-binding_CS"/>
</dbReference>
<evidence type="ECO:0000313" key="2">
    <source>
        <dbReference type="EMBL" id="CAD7702686.1"/>
    </source>
</evidence>
<gene>
    <name evidence="2" type="ORF">OSTQU699_LOCUS8043</name>
</gene>
<dbReference type="AlphaFoldDB" id="A0A8S1J666"/>
<dbReference type="PANTHER" id="PTHR44394:SF1">
    <property type="entry name" value="BETA-ALANINE-ACTIVATING ENZYME"/>
    <property type="match status" value="1"/>
</dbReference>
<name>A0A8S1J666_9CHLO</name>
<proteinExistence type="predicted"/>
<dbReference type="Gene3D" id="3.40.50.12780">
    <property type="entry name" value="N-terminal domain of ligase-like"/>
    <property type="match status" value="1"/>
</dbReference>
<dbReference type="SUPFAM" id="SSF56801">
    <property type="entry name" value="Acetyl-CoA synthetase-like"/>
    <property type="match status" value="1"/>
</dbReference>
<organism evidence="2 3">
    <name type="scientific">Ostreobium quekettii</name>
    <dbReference type="NCBI Taxonomy" id="121088"/>
    <lineage>
        <taxon>Eukaryota</taxon>
        <taxon>Viridiplantae</taxon>
        <taxon>Chlorophyta</taxon>
        <taxon>core chlorophytes</taxon>
        <taxon>Ulvophyceae</taxon>
        <taxon>TCBD clade</taxon>
        <taxon>Bryopsidales</taxon>
        <taxon>Ostreobineae</taxon>
        <taxon>Ostreobiaceae</taxon>
        <taxon>Ostreobium</taxon>
    </lineage>
</organism>
<dbReference type="InterPro" id="IPR042099">
    <property type="entry name" value="ANL_N_sf"/>
</dbReference>
<dbReference type="PANTHER" id="PTHR44394">
    <property type="entry name" value="BETA-ALANINE-ACTIVATING ENZYME"/>
    <property type="match status" value="1"/>
</dbReference>
<dbReference type="PROSITE" id="PS00455">
    <property type="entry name" value="AMP_BINDING"/>
    <property type="match status" value="1"/>
</dbReference>
<dbReference type="OrthoDB" id="553349at2759"/>
<reference evidence="2" key="1">
    <citation type="submission" date="2020-12" db="EMBL/GenBank/DDBJ databases">
        <authorList>
            <person name="Iha C."/>
        </authorList>
    </citation>
    <scope>NUCLEOTIDE SEQUENCE</scope>
</reference>
<accession>A0A8S1J666</accession>
<dbReference type="Pfam" id="PF00501">
    <property type="entry name" value="AMP-binding"/>
    <property type="match status" value="1"/>
</dbReference>
<comment type="caution">
    <text evidence="2">The sequence shown here is derived from an EMBL/GenBank/DDBJ whole genome shotgun (WGS) entry which is preliminary data.</text>
</comment>
<keyword evidence="3" id="KW-1185">Reference proteome</keyword>
<dbReference type="EMBL" id="CAJHUC010001911">
    <property type="protein sequence ID" value="CAD7702686.1"/>
    <property type="molecule type" value="Genomic_DNA"/>
</dbReference>
<protein>
    <recommendedName>
        <fullName evidence="1">AMP-dependent synthetase/ligase domain-containing protein</fullName>
    </recommendedName>
</protein>
<dbReference type="InterPro" id="IPR000873">
    <property type="entry name" value="AMP-dep_synth/lig_dom"/>
</dbReference>
<evidence type="ECO:0000259" key="1">
    <source>
        <dbReference type="Pfam" id="PF00501"/>
    </source>
</evidence>
<dbReference type="GO" id="GO:0043041">
    <property type="term" value="P:amino acid activation for nonribosomal peptide biosynthetic process"/>
    <property type="evidence" value="ECO:0007669"/>
    <property type="project" value="TreeGrafter"/>
</dbReference>
<dbReference type="InterPro" id="IPR052091">
    <property type="entry name" value="Beta-ala_Activ/Resist"/>
</dbReference>